<evidence type="ECO:0000313" key="4">
    <source>
        <dbReference type="Proteomes" id="UP001044222"/>
    </source>
</evidence>
<feature type="compositionally biased region" description="Polar residues" evidence="1">
    <location>
        <begin position="64"/>
        <end position="75"/>
    </location>
</feature>
<keyword evidence="4" id="KW-1185">Reference proteome</keyword>
<evidence type="ECO:0000313" key="3">
    <source>
        <dbReference type="EMBL" id="KAG5850163.1"/>
    </source>
</evidence>
<feature type="compositionally biased region" description="Basic and acidic residues" evidence="1">
    <location>
        <begin position="44"/>
        <end position="54"/>
    </location>
</feature>
<keyword evidence="2" id="KW-0732">Signal</keyword>
<feature type="region of interest" description="Disordered" evidence="1">
    <location>
        <begin position="34"/>
        <end position="100"/>
    </location>
</feature>
<organism evidence="3 4">
    <name type="scientific">Anguilla anguilla</name>
    <name type="common">European freshwater eel</name>
    <name type="synonym">Muraena anguilla</name>
    <dbReference type="NCBI Taxonomy" id="7936"/>
    <lineage>
        <taxon>Eukaryota</taxon>
        <taxon>Metazoa</taxon>
        <taxon>Chordata</taxon>
        <taxon>Craniata</taxon>
        <taxon>Vertebrata</taxon>
        <taxon>Euteleostomi</taxon>
        <taxon>Actinopterygii</taxon>
        <taxon>Neopterygii</taxon>
        <taxon>Teleostei</taxon>
        <taxon>Anguilliformes</taxon>
        <taxon>Anguillidae</taxon>
        <taxon>Anguilla</taxon>
    </lineage>
</organism>
<reference evidence="3" key="1">
    <citation type="submission" date="2021-01" db="EMBL/GenBank/DDBJ databases">
        <title>A chromosome-scale assembly of European eel, Anguilla anguilla.</title>
        <authorList>
            <person name="Henkel C."/>
            <person name="Jong-Raadsen S.A."/>
            <person name="Dufour S."/>
            <person name="Weltzien F.-A."/>
            <person name="Palstra A.P."/>
            <person name="Pelster B."/>
            <person name="Spaink H.P."/>
            <person name="Van Den Thillart G.E."/>
            <person name="Jansen H."/>
            <person name="Zahm M."/>
            <person name="Klopp C."/>
            <person name="Cedric C."/>
            <person name="Louis A."/>
            <person name="Berthelot C."/>
            <person name="Parey E."/>
            <person name="Roest Crollius H."/>
            <person name="Montfort J."/>
            <person name="Robinson-Rechavi M."/>
            <person name="Bucao C."/>
            <person name="Bouchez O."/>
            <person name="Gislard M."/>
            <person name="Lluch J."/>
            <person name="Milhes M."/>
            <person name="Lampietro C."/>
            <person name="Lopez Roques C."/>
            <person name="Donnadieu C."/>
            <person name="Braasch I."/>
            <person name="Desvignes T."/>
            <person name="Postlethwait J."/>
            <person name="Bobe J."/>
            <person name="Guiguen Y."/>
            <person name="Dirks R."/>
        </authorList>
    </citation>
    <scope>NUCLEOTIDE SEQUENCE</scope>
    <source>
        <strain evidence="3">Tag_6206</strain>
        <tissue evidence="3">Liver</tissue>
    </source>
</reference>
<name>A0A9D3MPH6_ANGAN</name>
<evidence type="ECO:0000256" key="1">
    <source>
        <dbReference type="SAM" id="MobiDB-lite"/>
    </source>
</evidence>
<protein>
    <submittedName>
        <fullName evidence="3">Uncharacterized protein</fullName>
    </submittedName>
</protein>
<dbReference type="Proteomes" id="UP001044222">
    <property type="component" value="Unassembled WGS sequence"/>
</dbReference>
<dbReference type="AlphaFoldDB" id="A0A9D3MPH6"/>
<accession>A0A9D3MPH6</accession>
<gene>
    <name evidence="3" type="ORF">ANANG_G00079290</name>
</gene>
<dbReference type="EMBL" id="JAFIRN010000004">
    <property type="protein sequence ID" value="KAG5850163.1"/>
    <property type="molecule type" value="Genomic_DNA"/>
</dbReference>
<comment type="caution">
    <text evidence="3">The sequence shown here is derived from an EMBL/GenBank/DDBJ whole genome shotgun (WGS) entry which is preliminary data.</text>
</comment>
<feature type="chain" id="PRO_5038360351" evidence="2">
    <location>
        <begin position="25"/>
        <end position="100"/>
    </location>
</feature>
<evidence type="ECO:0000256" key="2">
    <source>
        <dbReference type="SAM" id="SignalP"/>
    </source>
</evidence>
<feature type="signal peptide" evidence="2">
    <location>
        <begin position="1"/>
        <end position="24"/>
    </location>
</feature>
<sequence length="100" mass="10457">MAEEAALPLFVFVVADVVLGLSLSQSLRVSRCPCLSPARPSPEAQREPGAEREMGSMLYLRSLTKGQGRSSTAGSGESPCPRQPCTTSVLSGAGPSLHNQ</sequence>
<proteinExistence type="predicted"/>